<protein>
    <submittedName>
        <fullName evidence="3">Uncharacterized protein</fullName>
    </submittedName>
</protein>
<reference evidence="3 4" key="1">
    <citation type="submission" date="2023-09" db="EMBL/GenBank/DDBJ databases">
        <authorList>
            <person name="Page C.A."/>
            <person name="Perez-Diaz I.M."/>
        </authorList>
    </citation>
    <scope>NUCLEOTIDE SEQUENCE [LARGE SCALE GENOMIC DNA]</scope>
    <source>
        <strain evidence="3 4">Ll15</strain>
    </source>
</reference>
<evidence type="ECO:0000256" key="1">
    <source>
        <dbReference type="SAM" id="Phobius"/>
    </source>
</evidence>
<dbReference type="Proteomes" id="UP001322664">
    <property type="component" value="Chromosome"/>
</dbReference>
<keyword evidence="1" id="KW-1133">Transmembrane helix</keyword>
<dbReference type="EMBL" id="CP137624">
    <property type="protein sequence ID" value="WPK12193.1"/>
    <property type="molecule type" value="Genomic_DNA"/>
</dbReference>
<proteinExistence type="predicted"/>
<keyword evidence="4" id="KW-1185">Reference proteome</keyword>
<evidence type="ECO:0000256" key="2">
    <source>
        <dbReference type="SAM" id="SignalP"/>
    </source>
</evidence>
<gene>
    <name evidence="3" type="ORF">R6U77_00470</name>
</gene>
<sequence length="798" mass="88574">MKQVKIAAYIAVMMLMVSMFFPAGQASAAPALEVNAKAGINGKAKHMQPTPLYVTIKNSGDDFNGDMVINASYSYEAATALVIPVSIASGEEKTFELYLNGLTDYSYSDEEIFTFFEGGIEKDKKVKYKGTKRLQTNFLDPMSTFIFTVTNSSDRLGEYIKLSQYSMNSQMEVFHLNQIKEYTLPEDPLGLSMANIIVFDEVSIADLSQKQQDALLKWVQNGGTLVVGAMEQINTAAGIFKDYLPLTLSNEMVTVPAEALSALANGGDFSASIQAYAATMSEGSLPIFADGDNVLAASKKVGSGEIIQSAFSLGDEPLASMDGYAALTAKLFNLQKISNSNSIGMYNQSPLERMMYDMRSFNELFPSFEVSMGFTLIVIIIYIIFIGPILYFVLKKLDKREHAWWVIPFVSIVVSIALFIIGAQGRIMQPQAQQSAIYKVNEDGSVNGHYIESILTNRGGDFIINTDKNTTAMALRNYGRFTGAASNLYEHAYIKEHADGTTLTLRNLSYWSVQSFAGATAKQDVGKMDIDLTLKNEKLTGTIKNNFPFDLKDVTLQSGLKTVELGDIEANGTMTVEKDVKLTTLQQPIYYNQSNYTYPTTKEDIDPIRIERLQAMTDSVSAQDNQPIISAWAEQALVGVEMETGANMSAISYFVQPFEGKVELTGPFTMKQSNLNYDVLPLTVNGYFEPYDRQMNKWYLSDGSYEIIVSLPSNFTEHIEKLDEITITNKDTINMKLAVWNNKMESYEPLEQNKVQLTSNVEDYMNDFGEIRLEAIFTTNQGGIDTTLPNIELKGVAK</sequence>
<feature type="transmembrane region" description="Helical" evidence="1">
    <location>
        <begin position="372"/>
        <end position="394"/>
    </location>
</feature>
<dbReference type="SUPFAM" id="SSF52317">
    <property type="entry name" value="Class I glutamine amidotransferase-like"/>
    <property type="match status" value="1"/>
</dbReference>
<evidence type="ECO:0000313" key="4">
    <source>
        <dbReference type="Proteomes" id="UP001322664"/>
    </source>
</evidence>
<feature type="transmembrane region" description="Helical" evidence="1">
    <location>
        <begin position="403"/>
        <end position="423"/>
    </location>
</feature>
<name>A0ABZ0RVC6_9BACI</name>
<dbReference type="InterPro" id="IPR029062">
    <property type="entry name" value="Class_I_gatase-like"/>
</dbReference>
<accession>A0ABZ0RVC6</accession>
<organism evidence="3 4">
    <name type="scientific">Lysinibacillus louembei</name>
    <dbReference type="NCBI Taxonomy" id="1470088"/>
    <lineage>
        <taxon>Bacteria</taxon>
        <taxon>Bacillati</taxon>
        <taxon>Bacillota</taxon>
        <taxon>Bacilli</taxon>
        <taxon>Bacillales</taxon>
        <taxon>Bacillaceae</taxon>
        <taxon>Lysinibacillus</taxon>
    </lineage>
</organism>
<dbReference type="RefSeq" id="WP_319836984.1">
    <property type="nucleotide sequence ID" value="NZ_CP137624.1"/>
</dbReference>
<feature type="signal peptide" evidence="2">
    <location>
        <begin position="1"/>
        <end position="28"/>
    </location>
</feature>
<keyword evidence="2" id="KW-0732">Signal</keyword>
<keyword evidence="1" id="KW-0812">Transmembrane</keyword>
<evidence type="ECO:0000313" key="3">
    <source>
        <dbReference type="EMBL" id="WPK12193.1"/>
    </source>
</evidence>
<feature type="chain" id="PRO_5045938059" evidence="2">
    <location>
        <begin position="29"/>
        <end position="798"/>
    </location>
</feature>
<keyword evidence="1" id="KW-0472">Membrane</keyword>